<gene>
    <name evidence="11" type="ORF">Aristophanes_00032</name>
</gene>
<dbReference type="InterPro" id="IPR020991">
    <property type="entry name" value="Connector_podovirus"/>
</dbReference>
<dbReference type="GO" id="GO:0044423">
    <property type="term" value="C:virion component"/>
    <property type="evidence" value="ECO:0007669"/>
    <property type="project" value="UniProtKB-KW"/>
</dbReference>
<evidence type="ECO:0000256" key="7">
    <source>
        <dbReference type="ARBA" id="ARBA00022950"/>
    </source>
</evidence>
<keyword evidence="8" id="KW-1171">Viral genome ejection through host cell envelope</keyword>
<keyword evidence="5" id="KW-1188">Viral release from host cell</keyword>
<dbReference type="Proteomes" id="UP000516232">
    <property type="component" value="Segment"/>
</dbReference>
<keyword evidence="3" id="KW-1244">Viral short tail ejection system</keyword>
<reference evidence="11 12" key="1">
    <citation type="submission" date="2020-07" db="EMBL/GenBank/DDBJ databases">
        <authorList>
            <person name="Shneider M.M."/>
            <person name="Timoshina O.V."/>
            <person name="Evseev P.V."/>
            <person name="Shelenkov A.A."/>
            <person name="Mikhailova Y.V."/>
            <person name="Yanushevich Y."/>
            <person name="Shagin D.A."/>
            <person name="Miroshnikov K.A."/>
        </authorList>
    </citation>
    <scope>NUCLEOTIDE SEQUENCE [LARGE SCALE GENOMIC DNA]</scope>
</reference>
<evidence type="ECO:0000256" key="1">
    <source>
        <dbReference type="ARBA" id="ARBA00003421"/>
    </source>
</evidence>
<dbReference type="EMBL" id="MT783706">
    <property type="protein sequence ID" value="QNO11456.1"/>
    <property type="molecule type" value="Genomic_DNA"/>
</dbReference>
<accession>A0A7G9VYP1</accession>
<sequence>MSKETLESLYRKYTDDTLKQKLEYYALWTIPSVFPKDNTQVPNGNSVIEHDYQSVGAMLVNRLATKLAGSLFPANASFFRIEPNETLKELLDRDGVKSLVELENTACRRLLYNASYAQLVQALRLLIITGDVLIKRFENKVRVFSLKNYVVRRNNVGEVQDIVIRECINYSELPDYIRNGIQDKRQPEDKLILYTRVQKITQFVGDIAVSKWVETQEVEGRPVNYEATYTTNLCPYIPITWNYVNGDMYGRGYVEEYAGDFAKLSELSQALTEYELNSCIVLNVYNPAGNFDVDRAVSSISGDWVTGNKDAVQAYEVGDYNKIQTLVDNLQSISQRLSIAFMSTSNQREGERVTATEVMQNATEAEQVLGGVYSQLSQNMHMPLAYLLLHEVQPEVINAVERGEFKLDILTGLQALSRSSENQSLLVAASEINAIVPIMVQLSKRFNPDKLIDSILRANGVNVDDYTYTEEEMKAMAAQEDQQAQQLAMQQQALQQGAGQEQAVQAVQQSQGII</sequence>
<proteinExistence type="predicted"/>
<evidence type="ECO:0000256" key="8">
    <source>
        <dbReference type="ARBA" id="ARBA00023009"/>
    </source>
</evidence>
<keyword evidence="7" id="KW-0118">Viral capsid assembly</keyword>
<organismHost>
    <name type="scientific">Acinetobacter baumannii</name>
    <dbReference type="NCBI Taxonomy" id="470"/>
</organismHost>
<keyword evidence="6" id="KW-0946">Virion</keyword>
<protein>
    <submittedName>
        <fullName evidence="11">Putative head-tail connector protein</fullName>
    </submittedName>
</protein>
<organism evidence="11 12">
    <name type="scientific">Acinetobacter phage Aristophanes</name>
    <dbReference type="NCBI Taxonomy" id="2759203"/>
    <lineage>
        <taxon>Viruses</taxon>
        <taxon>Duplodnaviria</taxon>
        <taxon>Heunggongvirae</taxon>
        <taxon>Uroviricota</taxon>
        <taxon>Caudoviricetes</taxon>
        <taxon>Autographivirales</taxon>
        <taxon>Autoscriptoviridae</taxon>
        <taxon>Beijerinckvirinae</taxon>
        <taxon>Aristophanesvirus</taxon>
        <taxon>Aristophanesvirus aristophanes</taxon>
    </lineage>
</organism>
<keyword evidence="4" id="KW-1162">Viral penetration into host cytoplasm</keyword>
<dbReference type="GO" id="GO:0099002">
    <property type="term" value="P:symbiont genome ejection through host cell envelope, short tail mechanism"/>
    <property type="evidence" value="ECO:0007669"/>
    <property type="project" value="UniProtKB-KW"/>
</dbReference>
<evidence type="ECO:0000256" key="10">
    <source>
        <dbReference type="ARBA" id="ARBA00023296"/>
    </source>
</evidence>
<evidence type="ECO:0000256" key="5">
    <source>
        <dbReference type="ARBA" id="ARBA00022612"/>
    </source>
</evidence>
<comment type="subcellular location">
    <subcellularLocation>
        <location evidence="2">Virion</location>
    </subcellularLocation>
</comment>
<dbReference type="Pfam" id="PF12236">
    <property type="entry name" value="Head-tail_con"/>
    <property type="match status" value="1"/>
</dbReference>
<comment type="function">
    <text evidence="1">Forms the portal vertex of the capsid. This portal plays critical roles in head assembly, genome packaging, neck/tail attachment, and genome ejection. The portal protein multimerizes as a single ring-shaped homododecamer arranged around a central channel.</text>
</comment>
<name>A0A7G9VYP1_BPACA</name>
<keyword evidence="9" id="KW-0231">Viral genome packaging</keyword>
<evidence type="ECO:0000313" key="11">
    <source>
        <dbReference type="EMBL" id="QNO11456.1"/>
    </source>
</evidence>
<evidence type="ECO:0000256" key="2">
    <source>
        <dbReference type="ARBA" id="ARBA00004328"/>
    </source>
</evidence>
<evidence type="ECO:0000313" key="12">
    <source>
        <dbReference type="Proteomes" id="UP000516232"/>
    </source>
</evidence>
<evidence type="ECO:0000256" key="3">
    <source>
        <dbReference type="ARBA" id="ARBA00022470"/>
    </source>
</evidence>
<evidence type="ECO:0000256" key="9">
    <source>
        <dbReference type="ARBA" id="ARBA00023219"/>
    </source>
</evidence>
<keyword evidence="10" id="KW-1160">Virus entry into host cell</keyword>
<evidence type="ECO:0000256" key="4">
    <source>
        <dbReference type="ARBA" id="ARBA00022595"/>
    </source>
</evidence>
<keyword evidence="12" id="KW-1185">Reference proteome</keyword>
<evidence type="ECO:0000256" key="6">
    <source>
        <dbReference type="ARBA" id="ARBA00022844"/>
    </source>
</evidence>